<evidence type="ECO:0000313" key="3">
    <source>
        <dbReference type="Proteomes" id="UP000269721"/>
    </source>
</evidence>
<feature type="region of interest" description="Disordered" evidence="1">
    <location>
        <begin position="284"/>
        <end position="307"/>
    </location>
</feature>
<proteinExistence type="predicted"/>
<gene>
    <name evidence="2" type="ORF">BDK51DRAFT_48851</name>
</gene>
<accession>A0A4V1IQ44</accession>
<dbReference type="Proteomes" id="UP000269721">
    <property type="component" value="Unassembled WGS sequence"/>
</dbReference>
<evidence type="ECO:0000256" key="1">
    <source>
        <dbReference type="SAM" id="MobiDB-lite"/>
    </source>
</evidence>
<dbReference type="AlphaFoldDB" id="A0A4V1IQ44"/>
<evidence type="ECO:0000313" key="2">
    <source>
        <dbReference type="EMBL" id="RKO85267.1"/>
    </source>
</evidence>
<reference evidence="3" key="1">
    <citation type="journal article" date="2018" name="Nat. Microbiol.">
        <title>Leveraging single-cell genomics to expand the fungal tree of life.</title>
        <authorList>
            <person name="Ahrendt S.R."/>
            <person name="Quandt C.A."/>
            <person name="Ciobanu D."/>
            <person name="Clum A."/>
            <person name="Salamov A."/>
            <person name="Andreopoulos B."/>
            <person name="Cheng J.F."/>
            <person name="Woyke T."/>
            <person name="Pelin A."/>
            <person name="Henrissat B."/>
            <person name="Reynolds N.K."/>
            <person name="Benny G.L."/>
            <person name="Smith M.E."/>
            <person name="James T.Y."/>
            <person name="Grigoriev I.V."/>
        </authorList>
    </citation>
    <scope>NUCLEOTIDE SEQUENCE [LARGE SCALE GENOMIC DNA]</scope>
</reference>
<feature type="region of interest" description="Disordered" evidence="1">
    <location>
        <begin position="401"/>
        <end position="422"/>
    </location>
</feature>
<dbReference type="EMBL" id="KZ999245">
    <property type="protein sequence ID" value="RKO85267.1"/>
    <property type="molecule type" value="Genomic_DNA"/>
</dbReference>
<organism evidence="2 3">
    <name type="scientific">Blyttiomyces helicus</name>
    <dbReference type="NCBI Taxonomy" id="388810"/>
    <lineage>
        <taxon>Eukaryota</taxon>
        <taxon>Fungi</taxon>
        <taxon>Fungi incertae sedis</taxon>
        <taxon>Chytridiomycota</taxon>
        <taxon>Chytridiomycota incertae sedis</taxon>
        <taxon>Chytridiomycetes</taxon>
        <taxon>Chytridiomycetes incertae sedis</taxon>
        <taxon>Blyttiomyces</taxon>
    </lineage>
</organism>
<sequence length="422" mass="46021">MKPVFAQGQATIALPTAKCESGCLSSYGKRGRSSSKLQGESTDIINPTTAPLQIIADGVQMAVHPRPQSETTPQTTRTPTMISPVKNFQYSVFGDQGRPDNGEESAQLLPNDGTFRASARVASEPAPCPRQLHAPLAPVATRTGERRLLLVFPALLRPRKGTTTILHSLLLQKLRLKLHLYPRSLATPNLSRLSPMLASSTMGGPIGGGPDRESERRQLLKQELQSDMQQFLKSQAQQNPRLRRLRDRAQDVVVSIVDPVINEHAGRRGGRGITATAAVLPPWGTDNADRGRQGPFSRPHLGLGDSRISVGSAKANLESEKGVEPRGRGPDCAVVQRLCARGDPTGSPDSNGHLVDSYAQIGRVRQLGEYSVVHFFQRHAIVPRPPVLLTSHYYHSAAVAKTTTSHRHRHVLPSQRGKTERY</sequence>
<name>A0A4V1IQ44_9FUNG</name>
<keyword evidence="3" id="KW-1185">Reference proteome</keyword>
<protein>
    <submittedName>
        <fullName evidence="2">Uncharacterized protein</fullName>
    </submittedName>
</protein>